<protein>
    <recommendedName>
        <fullName evidence="1">DUF6824 domain-containing protein</fullName>
    </recommendedName>
</protein>
<reference evidence="2 3" key="1">
    <citation type="journal article" date="2021" name="Sci. Rep.">
        <title>The genome of the diatom Chaetoceros tenuissimus carries an ancient integrated fragment of an extant virus.</title>
        <authorList>
            <person name="Hongo Y."/>
            <person name="Kimura K."/>
            <person name="Takaki Y."/>
            <person name="Yoshida Y."/>
            <person name="Baba S."/>
            <person name="Kobayashi G."/>
            <person name="Nagasaki K."/>
            <person name="Hano T."/>
            <person name="Tomaru Y."/>
        </authorList>
    </citation>
    <scope>NUCLEOTIDE SEQUENCE [LARGE SCALE GENOMIC DNA]</scope>
    <source>
        <strain evidence="2 3">NIES-3715</strain>
    </source>
</reference>
<dbReference type="Proteomes" id="UP001054902">
    <property type="component" value="Unassembled WGS sequence"/>
</dbReference>
<organism evidence="2 3">
    <name type="scientific">Chaetoceros tenuissimus</name>
    <dbReference type="NCBI Taxonomy" id="426638"/>
    <lineage>
        <taxon>Eukaryota</taxon>
        <taxon>Sar</taxon>
        <taxon>Stramenopiles</taxon>
        <taxon>Ochrophyta</taxon>
        <taxon>Bacillariophyta</taxon>
        <taxon>Coscinodiscophyceae</taxon>
        <taxon>Chaetocerotophycidae</taxon>
        <taxon>Chaetocerotales</taxon>
        <taxon>Chaetocerotaceae</taxon>
        <taxon>Chaetoceros</taxon>
    </lineage>
</organism>
<dbReference type="Pfam" id="PF20710">
    <property type="entry name" value="DUF6824"/>
    <property type="match status" value="1"/>
</dbReference>
<name>A0AAD3HFM5_9STRA</name>
<dbReference type="InterPro" id="IPR049227">
    <property type="entry name" value="DUF6824"/>
</dbReference>
<gene>
    <name evidence="2" type="ORF">CTEN210_18356</name>
</gene>
<dbReference type="EMBL" id="BLLK01000075">
    <property type="protein sequence ID" value="GFH61880.1"/>
    <property type="molecule type" value="Genomic_DNA"/>
</dbReference>
<evidence type="ECO:0000313" key="3">
    <source>
        <dbReference type="Proteomes" id="UP001054902"/>
    </source>
</evidence>
<feature type="domain" description="DUF6824" evidence="1">
    <location>
        <begin position="30"/>
        <end position="116"/>
    </location>
</feature>
<dbReference type="AlphaFoldDB" id="A0AAD3HFM5"/>
<keyword evidence="3" id="KW-1185">Reference proteome</keyword>
<sequence>MIYDNESIAYYLEHVRNIDDFIQANDGRAIVCGRGNRNSREFVHAGQVHYKEIIVQSAPIYQGLPNSRAKTNFANSIVEDLIREGYIFVQCDRDRGNQHFVYNMDNQEARMKVRRKISEAIRFFIRTYLRPHDAVPIPEANVVAEGNELDNVAPNLPVINNMEEMPILSPPENEMEHESNTLPEINNMEEIPVLPPPPEMEYDAMMEIMDDLEFDIHAMEMDDEASNGSDYMQLIFNDGVNDPDWNELFANENGNLPNERIDAAMDRNEEIDQWNEILDFDPEWETQMWEEALRDLPEINTDHINYNVDSA</sequence>
<evidence type="ECO:0000259" key="1">
    <source>
        <dbReference type="Pfam" id="PF20710"/>
    </source>
</evidence>
<proteinExistence type="predicted"/>
<evidence type="ECO:0000313" key="2">
    <source>
        <dbReference type="EMBL" id="GFH61880.1"/>
    </source>
</evidence>
<accession>A0AAD3HFM5</accession>
<comment type="caution">
    <text evidence="2">The sequence shown here is derived from an EMBL/GenBank/DDBJ whole genome shotgun (WGS) entry which is preliminary data.</text>
</comment>